<evidence type="ECO:0000313" key="1">
    <source>
        <dbReference type="EMBL" id="KAK9760465.1"/>
    </source>
</evidence>
<dbReference type="EMBL" id="JASJQH010002115">
    <property type="protein sequence ID" value="KAK9760465.1"/>
    <property type="molecule type" value="Genomic_DNA"/>
</dbReference>
<organism evidence="1 2">
    <name type="scientific">Basidiobolus ranarum</name>
    <dbReference type="NCBI Taxonomy" id="34480"/>
    <lineage>
        <taxon>Eukaryota</taxon>
        <taxon>Fungi</taxon>
        <taxon>Fungi incertae sedis</taxon>
        <taxon>Zoopagomycota</taxon>
        <taxon>Entomophthoromycotina</taxon>
        <taxon>Basidiobolomycetes</taxon>
        <taxon>Basidiobolales</taxon>
        <taxon>Basidiobolaceae</taxon>
        <taxon>Basidiobolus</taxon>
    </lineage>
</organism>
<gene>
    <name evidence="1" type="ORF">K7432_015472</name>
</gene>
<reference evidence="1 2" key="1">
    <citation type="submission" date="2023-04" db="EMBL/GenBank/DDBJ databases">
        <title>Genome of Basidiobolus ranarum AG-B5.</title>
        <authorList>
            <person name="Stajich J.E."/>
            <person name="Carter-House D."/>
            <person name="Gryganskyi A."/>
        </authorList>
    </citation>
    <scope>NUCLEOTIDE SEQUENCE [LARGE SCALE GENOMIC DNA]</scope>
    <source>
        <strain evidence="1 2">AG-B5</strain>
    </source>
</reference>
<name>A0ABR2WG43_9FUNG</name>
<comment type="caution">
    <text evidence="1">The sequence shown here is derived from an EMBL/GenBank/DDBJ whole genome shotgun (WGS) entry which is preliminary data.</text>
</comment>
<protein>
    <submittedName>
        <fullName evidence="1">Uncharacterized protein</fullName>
    </submittedName>
</protein>
<evidence type="ECO:0000313" key="2">
    <source>
        <dbReference type="Proteomes" id="UP001479436"/>
    </source>
</evidence>
<keyword evidence="2" id="KW-1185">Reference proteome</keyword>
<sequence>MTRPMHPREESMVGGVYWIFRSSQGTHNTRVTCYFNDGNRLQKDYLNIKRSGEGQPASDQQNGPHLVTIIDGISGINKDGVLLQHALLNAKTFLAHAV</sequence>
<accession>A0ABR2WG43</accession>
<proteinExistence type="predicted"/>
<dbReference type="Proteomes" id="UP001479436">
    <property type="component" value="Unassembled WGS sequence"/>
</dbReference>